<proteinExistence type="inferred from homology"/>
<dbReference type="InterPro" id="IPR002022">
    <property type="entry name" value="Pec_lyase"/>
</dbReference>
<dbReference type="Pfam" id="PF00544">
    <property type="entry name" value="Pectate_lyase_4"/>
    <property type="match status" value="1"/>
</dbReference>
<dbReference type="InterPro" id="IPR012334">
    <property type="entry name" value="Pectin_lyas_fold"/>
</dbReference>
<sequence>MTIPHRRRTALLAGTIAAALALAVGLTTAASAATLFSDDFEDGNATGWSSSGGSWSVVTDGSRAYRQSSTSADAKSLSGTATWTDYTVSARVKPIAFGNSTRAAGIAARASSTSSFYSLVLVGAGRAELRRTSGGGVTVLAQAATTVTPGAWHTLALQVTGSTLRGSVDGAQLVTATDGSFATGRIGLLGSYASAAFDDVQVVTGSGPDPSPSSPASPPASPTPSTSPPPLPPPGQADGYASVNALGQNGTYGGAGGQTVTVTSAAQLADYAGRAEPFVILVSGRISVSGMITVVANKSIIGVGSTAEITGGGLQMGSTTRPGNNVIVRNLTFRDASDDSVSVHNASHHVWIDHNEFWPGFDGSVDVKRQSTFVTVSWNVFHGTDKSMLLGHSDTFPDDIGRLKVTYHHNLFDGSNQRHPRVRFGEPVHVYNNHYRNVGLYGVASTENAGVVVEGNYFENVAFPCYSTNGYADSAPGRLVQRANAFVNSGPCEANGSVTEPGGLYGYQLDDAATVPAKVAAGAGVGRI</sequence>
<keyword evidence="1 2" id="KW-0456">Lyase</keyword>
<dbReference type="InterPro" id="IPR013320">
    <property type="entry name" value="ConA-like_dom_sf"/>
</dbReference>
<comment type="caution">
    <text evidence="6">The sequence shown here is derived from an EMBL/GenBank/DDBJ whole genome shotgun (WGS) entry which is preliminary data.</text>
</comment>
<dbReference type="SUPFAM" id="SSF49899">
    <property type="entry name" value="Concanavalin A-like lectins/glucanases"/>
    <property type="match status" value="1"/>
</dbReference>
<dbReference type="SMART" id="SM00710">
    <property type="entry name" value="PbH1"/>
    <property type="match status" value="5"/>
</dbReference>
<dbReference type="SUPFAM" id="SSF51126">
    <property type="entry name" value="Pectin lyase-like"/>
    <property type="match status" value="1"/>
</dbReference>
<feature type="region of interest" description="Disordered" evidence="3">
    <location>
        <begin position="203"/>
        <end position="244"/>
    </location>
</feature>
<comment type="subcellular location">
    <subcellularLocation>
        <location evidence="2">Secreted</location>
    </subcellularLocation>
</comment>
<evidence type="ECO:0000256" key="1">
    <source>
        <dbReference type="ARBA" id="ARBA00023239"/>
    </source>
</evidence>
<evidence type="ECO:0000256" key="4">
    <source>
        <dbReference type="SAM" id="SignalP"/>
    </source>
</evidence>
<evidence type="ECO:0000256" key="2">
    <source>
        <dbReference type="RuleBase" id="RU361173"/>
    </source>
</evidence>
<evidence type="ECO:0000256" key="3">
    <source>
        <dbReference type="SAM" id="MobiDB-lite"/>
    </source>
</evidence>
<protein>
    <recommendedName>
        <fullName evidence="5">Pectate lyase domain-containing protein</fullName>
    </recommendedName>
</protein>
<feature type="signal peptide" evidence="4">
    <location>
        <begin position="1"/>
        <end position="32"/>
    </location>
</feature>
<keyword evidence="2" id="KW-0624">Polysaccharide degradation</keyword>
<dbReference type="Proteomes" id="UP000630887">
    <property type="component" value="Unassembled WGS sequence"/>
</dbReference>
<organism evidence="6 7">
    <name type="scientific">Catellatospora coxensis</name>
    <dbReference type="NCBI Taxonomy" id="310354"/>
    <lineage>
        <taxon>Bacteria</taxon>
        <taxon>Bacillati</taxon>
        <taxon>Actinomycetota</taxon>
        <taxon>Actinomycetes</taxon>
        <taxon>Micromonosporales</taxon>
        <taxon>Micromonosporaceae</taxon>
        <taxon>Catellatospora</taxon>
    </lineage>
</organism>
<comment type="similarity">
    <text evidence="2">Belongs to the polysaccharide lyase 1 family.</text>
</comment>
<feature type="domain" description="Pectate lyase" evidence="5">
    <location>
        <begin position="255"/>
        <end position="464"/>
    </location>
</feature>
<dbReference type="SMART" id="SM00656">
    <property type="entry name" value="Amb_all"/>
    <property type="match status" value="1"/>
</dbReference>
<name>A0A8J3PA44_9ACTN</name>
<evidence type="ECO:0000259" key="5">
    <source>
        <dbReference type="SMART" id="SM00656"/>
    </source>
</evidence>
<dbReference type="PANTHER" id="PTHR31683">
    <property type="entry name" value="PECTATE LYASE 18-RELATED"/>
    <property type="match status" value="1"/>
</dbReference>
<dbReference type="GO" id="GO:0000272">
    <property type="term" value="P:polysaccharide catabolic process"/>
    <property type="evidence" value="ECO:0007669"/>
    <property type="project" value="UniProtKB-KW"/>
</dbReference>
<dbReference type="RefSeq" id="WP_203697463.1">
    <property type="nucleotide sequence ID" value="NZ_BAAALC010000050.1"/>
</dbReference>
<dbReference type="PROSITE" id="PS51318">
    <property type="entry name" value="TAT"/>
    <property type="match status" value="1"/>
</dbReference>
<dbReference type="EMBL" id="BONI01000075">
    <property type="protein sequence ID" value="GIG09901.1"/>
    <property type="molecule type" value="Genomic_DNA"/>
</dbReference>
<dbReference type="InterPro" id="IPR011050">
    <property type="entry name" value="Pectin_lyase_fold/virulence"/>
</dbReference>
<gene>
    <name evidence="6" type="ORF">Cco03nite_66010</name>
</gene>
<keyword evidence="2" id="KW-0119">Carbohydrate metabolism</keyword>
<dbReference type="InterPro" id="IPR045032">
    <property type="entry name" value="PEL"/>
</dbReference>
<dbReference type="PANTHER" id="PTHR31683:SF18">
    <property type="entry name" value="PECTATE LYASE 21-RELATED"/>
    <property type="match status" value="1"/>
</dbReference>
<keyword evidence="2" id="KW-0964">Secreted</keyword>
<dbReference type="GO" id="GO:0005576">
    <property type="term" value="C:extracellular region"/>
    <property type="evidence" value="ECO:0007669"/>
    <property type="project" value="UniProtKB-SubCell"/>
</dbReference>
<evidence type="ECO:0000313" key="7">
    <source>
        <dbReference type="Proteomes" id="UP000630887"/>
    </source>
</evidence>
<dbReference type="Pfam" id="PF06439">
    <property type="entry name" value="3keto-disac_hyd"/>
    <property type="match status" value="1"/>
</dbReference>
<evidence type="ECO:0000313" key="6">
    <source>
        <dbReference type="EMBL" id="GIG09901.1"/>
    </source>
</evidence>
<dbReference type="InterPro" id="IPR010496">
    <property type="entry name" value="AL/BT2_dom"/>
</dbReference>
<dbReference type="Gene3D" id="2.160.20.10">
    <property type="entry name" value="Single-stranded right-handed beta-helix, Pectin lyase-like"/>
    <property type="match status" value="1"/>
</dbReference>
<reference evidence="6 7" key="1">
    <citation type="submission" date="2021-01" db="EMBL/GenBank/DDBJ databases">
        <title>Whole genome shotgun sequence of Catellatospora coxensis NBRC 107359.</title>
        <authorList>
            <person name="Komaki H."/>
            <person name="Tamura T."/>
        </authorList>
    </citation>
    <scope>NUCLEOTIDE SEQUENCE [LARGE SCALE GENOMIC DNA]</scope>
    <source>
        <strain evidence="6 7">NBRC 107359</strain>
    </source>
</reference>
<dbReference type="InterPro" id="IPR006311">
    <property type="entry name" value="TAT_signal"/>
</dbReference>
<accession>A0A8J3PA44</accession>
<feature type="compositionally biased region" description="Pro residues" evidence="3">
    <location>
        <begin position="209"/>
        <end position="235"/>
    </location>
</feature>
<keyword evidence="7" id="KW-1185">Reference proteome</keyword>
<dbReference type="Gene3D" id="2.60.120.560">
    <property type="entry name" value="Exo-inulinase, domain 1"/>
    <property type="match status" value="1"/>
</dbReference>
<dbReference type="GO" id="GO:0030570">
    <property type="term" value="F:pectate lyase activity"/>
    <property type="evidence" value="ECO:0007669"/>
    <property type="project" value="InterPro"/>
</dbReference>
<keyword evidence="4" id="KW-0732">Signal</keyword>
<dbReference type="AlphaFoldDB" id="A0A8J3PA44"/>
<dbReference type="GO" id="GO:0016787">
    <property type="term" value="F:hydrolase activity"/>
    <property type="evidence" value="ECO:0007669"/>
    <property type="project" value="InterPro"/>
</dbReference>
<dbReference type="InterPro" id="IPR006626">
    <property type="entry name" value="PbH1"/>
</dbReference>
<feature type="chain" id="PRO_5035285775" description="Pectate lyase domain-containing protein" evidence="4">
    <location>
        <begin position="33"/>
        <end position="528"/>
    </location>
</feature>